<reference evidence="3" key="1">
    <citation type="journal article" date="2014" name="Int. J. Syst. Evol. Microbiol.">
        <title>Complete genome sequence of Corynebacterium casei LMG S-19264T (=DSM 44701T), isolated from a smear-ripened cheese.</title>
        <authorList>
            <consortium name="US DOE Joint Genome Institute (JGI-PGF)"/>
            <person name="Walter F."/>
            <person name="Albersmeier A."/>
            <person name="Kalinowski J."/>
            <person name="Ruckert C."/>
        </authorList>
    </citation>
    <scope>NUCLEOTIDE SEQUENCE</scope>
    <source>
        <strain evidence="3">CGMCC 1.14988</strain>
    </source>
</reference>
<dbReference type="AlphaFoldDB" id="A0A8J3A710"/>
<keyword evidence="4" id="KW-1185">Reference proteome</keyword>
<dbReference type="RefSeq" id="WP_205745525.1">
    <property type="nucleotide sequence ID" value="NZ_BMHA01000004.1"/>
</dbReference>
<dbReference type="PANTHER" id="PTHR42831">
    <property type="entry name" value="FE-S PROTEIN MATURATION AUXILIARY FACTOR YITW"/>
    <property type="match status" value="1"/>
</dbReference>
<proteinExistence type="predicted"/>
<evidence type="ECO:0000259" key="2">
    <source>
        <dbReference type="Pfam" id="PF01883"/>
    </source>
</evidence>
<evidence type="ECO:0000313" key="3">
    <source>
        <dbReference type="EMBL" id="GGI05068.1"/>
    </source>
</evidence>
<dbReference type="EMBL" id="BMHA01000004">
    <property type="protein sequence ID" value="GGI05068.1"/>
    <property type="molecule type" value="Genomic_DNA"/>
</dbReference>
<protein>
    <recommendedName>
        <fullName evidence="2">MIP18 family-like domain-containing protein</fullName>
    </recommendedName>
</protein>
<accession>A0A8J3A710</accession>
<reference evidence="3" key="2">
    <citation type="submission" date="2020-09" db="EMBL/GenBank/DDBJ databases">
        <authorList>
            <person name="Sun Q."/>
            <person name="Zhou Y."/>
        </authorList>
    </citation>
    <scope>NUCLEOTIDE SEQUENCE</scope>
    <source>
        <strain evidence="3">CGMCC 1.14988</strain>
    </source>
</reference>
<feature type="region of interest" description="Disordered" evidence="1">
    <location>
        <begin position="1"/>
        <end position="37"/>
    </location>
</feature>
<organism evidence="3 4">
    <name type="scientific">Egicoccus halophilus</name>
    <dbReference type="NCBI Taxonomy" id="1670830"/>
    <lineage>
        <taxon>Bacteria</taxon>
        <taxon>Bacillati</taxon>
        <taxon>Actinomycetota</taxon>
        <taxon>Nitriliruptoria</taxon>
        <taxon>Egicoccales</taxon>
        <taxon>Egicoccaceae</taxon>
        <taxon>Egicoccus</taxon>
    </lineage>
</organism>
<comment type="caution">
    <text evidence="3">The sequence shown here is derived from an EMBL/GenBank/DDBJ whole genome shotgun (WGS) entry which is preliminary data.</text>
</comment>
<gene>
    <name evidence="3" type="ORF">GCM10011354_12250</name>
</gene>
<dbReference type="Proteomes" id="UP000650511">
    <property type="component" value="Unassembled WGS sequence"/>
</dbReference>
<dbReference type="InterPro" id="IPR002744">
    <property type="entry name" value="MIP18-like"/>
</dbReference>
<name>A0A8J3A710_9ACTN</name>
<evidence type="ECO:0000256" key="1">
    <source>
        <dbReference type="SAM" id="MobiDB-lite"/>
    </source>
</evidence>
<feature type="domain" description="MIP18 family-like" evidence="2">
    <location>
        <begin position="55"/>
        <end position="126"/>
    </location>
</feature>
<dbReference type="InterPro" id="IPR052339">
    <property type="entry name" value="Fe-S_Maturation_MIP18"/>
</dbReference>
<dbReference type="InterPro" id="IPR034904">
    <property type="entry name" value="FSCA_dom_sf"/>
</dbReference>
<dbReference type="SUPFAM" id="SSF117916">
    <property type="entry name" value="Fe-S cluster assembly (FSCA) domain-like"/>
    <property type="match status" value="1"/>
</dbReference>
<dbReference type="PANTHER" id="PTHR42831:SF1">
    <property type="entry name" value="FE-S PROTEIN MATURATION AUXILIARY FACTOR YITW"/>
    <property type="match status" value="1"/>
</dbReference>
<dbReference type="Pfam" id="PF01883">
    <property type="entry name" value="FeS_assembly_P"/>
    <property type="match status" value="1"/>
</dbReference>
<evidence type="ECO:0000313" key="4">
    <source>
        <dbReference type="Proteomes" id="UP000650511"/>
    </source>
</evidence>
<dbReference type="Gene3D" id="3.30.300.130">
    <property type="entry name" value="Fe-S cluster assembly (FSCA)"/>
    <property type="match status" value="1"/>
</dbReference>
<sequence>MSQYDVDTALHDDEIPEADTPTGKVEDADTAAEAPRTRHPFEDLPLEADGMPASQDLFNGLRAVVDPEIGYNIVDLGLVYDVTKPEPGYVHVLMTLTTMGCPLTEVIHQQCSVILGAMPGVERVEVEFTFTPPWGPHAMADYVREELRAMGMNI</sequence>